<dbReference type="Proteomes" id="UP000015101">
    <property type="component" value="Unassembled WGS sequence"/>
</dbReference>
<dbReference type="EMBL" id="KB097495">
    <property type="protein sequence ID" value="ESN96682.1"/>
    <property type="molecule type" value="Genomic_DNA"/>
</dbReference>
<evidence type="ECO:0000313" key="2">
    <source>
        <dbReference type="EMBL" id="ESN96682.1"/>
    </source>
</evidence>
<dbReference type="KEGG" id="hro:HELRODRAFT_163781"/>
<dbReference type="CTD" id="20200218"/>
<reference evidence="4" key="1">
    <citation type="submission" date="2012-12" db="EMBL/GenBank/DDBJ databases">
        <authorList>
            <person name="Hellsten U."/>
            <person name="Grimwood J."/>
            <person name="Chapman J.A."/>
            <person name="Shapiro H."/>
            <person name="Aerts A."/>
            <person name="Otillar R.P."/>
            <person name="Terry A.Y."/>
            <person name="Boore J.L."/>
            <person name="Simakov O."/>
            <person name="Marletaz F."/>
            <person name="Cho S.-J."/>
            <person name="Edsinger-Gonzales E."/>
            <person name="Havlak P."/>
            <person name="Kuo D.-H."/>
            <person name="Larsson T."/>
            <person name="Lv J."/>
            <person name="Arendt D."/>
            <person name="Savage R."/>
            <person name="Osoegawa K."/>
            <person name="de Jong P."/>
            <person name="Lindberg D.R."/>
            <person name="Seaver E.C."/>
            <person name="Weisblat D.A."/>
            <person name="Putnam N.H."/>
            <person name="Grigoriev I.V."/>
            <person name="Rokhsar D.S."/>
        </authorList>
    </citation>
    <scope>NUCLEOTIDE SEQUENCE</scope>
</reference>
<accession>T1EUG8</accession>
<dbReference type="GeneID" id="20200218"/>
<sequence>MISSVRSKIEKGNIRNALQLLSSTDTVAPVTEETIGFLREKHLNAPSNRKECLTKEASSLTVNSQQVLHCLKSFPKGTSDGRDGLTPAHLRDVTSSKADSSDLVNLIASFVNLILSGNCRPENVGSAVKNDTVRPSFYAQDLMDGQFTLNKKLAHYKLNAYKCIRAADESPVGTIHAQPIQTNTVFSSFHSRSLLFLVRCSLTSAQQQQIVDPDEIEETNNGSCHTNANLRYNNKGLIPAIQPHPSRLPTHTRRSGEKVLSD</sequence>
<dbReference type="InParanoid" id="T1EUG8"/>
<reference evidence="3" key="3">
    <citation type="submission" date="2015-06" db="UniProtKB">
        <authorList>
            <consortium name="EnsemblMetazoa"/>
        </authorList>
    </citation>
    <scope>IDENTIFICATION</scope>
</reference>
<reference evidence="2 4" key="2">
    <citation type="journal article" date="2013" name="Nature">
        <title>Insights into bilaterian evolution from three spiralian genomes.</title>
        <authorList>
            <person name="Simakov O."/>
            <person name="Marletaz F."/>
            <person name="Cho S.J."/>
            <person name="Edsinger-Gonzales E."/>
            <person name="Havlak P."/>
            <person name="Hellsten U."/>
            <person name="Kuo D.H."/>
            <person name="Larsson T."/>
            <person name="Lv J."/>
            <person name="Arendt D."/>
            <person name="Savage R."/>
            <person name="Osoegawa K."/>
            <person name="de Jong P."/>
            <person name="Grimwood J."/>
            <person name="Chapman J.A."/>
            <person name="Shapiro H."/>
            <person name="Aerts A."/>
            <person name="Otillar R.P."/>
            <person name="Terry A.Y."/>
            <person name="Boore J.L."/>
            <person name="Grigoriev I.V."/>
            <person name="Lindberg D.R."/>
            <person name="Seaver E.C."/>
            <person name="Weisblat D.A."/>
            <person name="Putnam N.H."/>
            <person name="Rokhsar D.S."/>
        </authorList>
    </citation>
    <scope>NUCLEOTIDE SEQUENCE</scope>
</reference>
<dbReference type="EnsemblMetazoa" id="HelroT163781">
    <property type="protein sequence ID" value="HelroP163781"/>
    <property type="gene ID" value="HelroG163781"/>
</dbReference>
<evidence type="ECO:0000313" key="3">
    <source>
        <dbReference type="EnsemblMetazoa" id="HelroP163781"/>
    </source>
</evidence>
<dbReference type="HOGENOM" id="CLU_1062753_0_0_1"/>
<evidence type="ECO:0000313" key="4">
    <source>
        <dbReference type="Proteomes" id="UP000015101"/>
    </source>
</evidence>
<dbReference type="AlphaFoldDB" id="T1EUG8"/>
<feature type="region of interest" description="Disordered" evidence="1">
    <location>
        <begin position="238"/>
        <end position="262"/>
    </location>
</feature>
<dbReference type="OrthoDB" id="7485566at2759"/>
<evidence type="ECO:0000256" key="1">
    <source>
        <dbReference type="SAM" id="MobiDB-lite"/>
    </source>
</evidence>
<dbReference type="RefSeq" id="XP_009025804.1">
    <property type="nucleotide sequence ID" value="XM_009027556.1"/>
</dbReference>
<protein>
    <submittedName>
        <fullName evidence="2 3">Uncharacterized protein</fullName>
    </submittedName>
</protein>
<keyword evidence="4" id="KW-1185">Reference proteome</keyword>
<gene>
    <name evidence="3" type="primary">20200218</name>
    <name evidence="2" type="ORF">HELRODRAFT_163781</name>
</gene>
<name>T1EUG8_HELRO</name>
<organism evidence="3 4">
    <name type="scientific">Helobdella robusta</name>
    <name type="common">Californian leech</name>
    <dbReference type="NCBI Taxonomy" id="6412"/>
    <lineage>
        <taxon>Eukaryota</taxon>
        <taxon>Metazoa</taxon>
        <taxon>Spiralia</taxon>
        <taxon>Lophotrochozoa</taxon>
        <taxon>Annelida</taxon>
        <taxon>Clitellata</taxon>
        <taxon>Hirudinea</taxon>
        <taxon>Rhynchobdellida</taxon>
        <taxon>Glossiphoniidae</taxon>
        <taxon>Helobdella</taxon>
    </lineage>
</organism>
<proteinExistence type="predicted"/>
<dbReference type="EMBL" id="AMQM01001453">
    <property type="status" value="NOT_ANNOTATED_CDS"/>
    <property type="molecule type" value="Genomic_DNA"/>
</dbReference>